<comment type="caution">
    <text evidence="1">The sequence shown here is derived from an EMBL/GenBank/DDBJ whole genome shotgun (WGS) entry which is preliminary data.</text>
</comment>
<keyword evidence="2" id="KW-1185">Reference proteome</keyword>
<evidence type="ECO:0000313" key="1">
    <source>
        <dbReference type="EMBL" id="TZF91245.1"/>
    </source>
</evidence>
<dbReference type="Pfam" id="PF07963">
    <property type="entry name" value="N_methyl"/>
    <property type="match status" value="1"/>
</dbReference>
<dbReference type="OrthoDB" id="5801210at2"/>
<accession>A0A5D8Z8J0</accession>
<gene>
    <name evidence="1" type="ORF">FW784_02260</name>
</gene>
<dbReference type="Proteomes" id="UP000323164">
    <property type="component" value="Unassembled WGS sequence"/>
</dbReference>
<dbReference type="EMBL" id="VTRV01000013">
    <property type="protein sequence ID" value="TZF91245.1"/>
    <property type="molecule type" value="Genomic_DNA"/>
</dbReference>
<sequence length="211" mass="22669">MRARGFTLVEVLIATVLLALGLTLAFATITGATAAARRGEELAASSEHVRAVEGFLRRRLAGARAVPFQIDPATSLPMRFSGDEAHMRFVSDLPDYIGHGGPYLHDLRVDTAAPDGRVRLTLGLSVLQEGVDTSAPDRDPEVLAEGVRSVRFRYRGLGENGKPGDWKDTWTTVEQLPVLVEVQVTGADGKPWPVLAVAPRLASAYATGVTR</sequence>
<dbReference type="RefSeq" id="WP_149351735.1">
    <property type="nucleotide sequence ID" value="NZ_VTRV01000013.1"/>
</dbReference>
<protein>
    <submittedName>
        <fullName evidence="1">Prepilin-type N-terminal cleavage/methylation domain-containing protein</fullName>
    </submittedName>
</protein>
<dbReference type="NCBIfam" id="TIGR02532">
    <property type="entry name" value="IV_pilin_GFxxxE"/>
    <property type="match status" value="1"/>
</dbReference>
<proteinExistence type="predicted"/>
<name>A0A5D8Z8J0_9GAMM</name>
<dbReference type="AlphaFoldDB" id="A0A5D8Z8J0"/>
<dbReference type="PROSITE" id="PS00409">
    <property type="entry name" value="PROKAR_NTER_METHYL"/>
    <property type="match status" value="1"/>
</dbReference>
<dbReference type="InterPro" id="IPR012902">
    <property type="entry name" value="N_methyl_site"/>
</dbReference>
<organism evidence="1 2">
    <name type="scientific">Cognatilysobacter lacus</name>
    <dbReference type="NCBI Taxonomy" id="1643323"/>
    <lineage>
        <taxon>Bacteria</taxon>
        <taxon>Pseudomonadati</taxon>
        <taxon>Pseudomonadota</taxon>
        <taxon>Gammaproteobacteria</taxon>
        <taxon>Lysobacterales</taxon>
        <taxon>Lysobacteraceae</taxon>
        <taxon>Cognatilysobacter</taxon>
    </lineage>
</organism>
<evidence type="ECO:0000313" key="2">
    <source>
        <dbReference type="Proteomes" id="UP000323164"/>
    </source>
</evidence>
<reference evidence="1 2" key="1">
    <citation type="submission" date="2019-08" db="EMBL/GenBank/DDBJ databases">
        <title>Draft genome sequence of Lysobacter sp. UKS-15.</title>
        <authorList>
            <person name="Im W.-T."/>
        </authorList>
    </citation>
    <scope>NUCLEOTIDE SEQUENCE [LARGE SCALE GENOMIC DNA]</scope>
    <source>
        <strain evidence="1 2">UKS-15</strain>
    </source>
</reference>
<dbReference type="InterPro" id="IPR045584">
    <property type="entry name" value="Pilin-like"/>
</dbReference>
<dbReference type="SUPFAM" id="SSF54523">
    <property type="entry name" value="Pili subunits"/>
    <property type="match status" value="1"/>
</dbReference>